<dbReference type="InterPro" id="IPR013154">
    <property type="entry name" value="ADH-like_N"/>
</dbReference>
<keyword evidence="3" id="KW-0862">Zinc</keyword>
<keyword evidence="4 6" id="KW-0560">Oxidoreductase</keyword>
<dbReference type="Gene3D" id="3.40.50.720">
    <property type="entry name" value="NAD(P)-binding Rossmann-like Domain"/>
    <property type="match status" value="1"/>
</dbReference>
<sequence length="429" mass="46472">MAGFGVGRWTVDTGRGGWLRGPGHVTSMALNICSRSIFAEHLFWTYVHALVNVTATTVRKVSAVSDLKSGQVPEKMQAVVCHGPHDYRLEEVAVPQRGPGEALIRVEAVGICASDLKCYHGAAKFWGDENRPAWAETMVIPGHEFVGRVVELDDEAAARWGIAVGDRVVSEQIVPCWECRFCKRGQYHMCQPHDLYGFKRRTPGAMASYMVYPAEALVHKVSADIPPAHAAFAEPLSCALHAVERAQITFEDTVVVAGCGPIGLGMIAGAKSKNPMRVIALDLAPEKLKLAEKCGADLTINVAEQNAEQIVKELTDGYGADVYLEGTGHTSAVPQGLNLLRKLGRYVEYGVFGSDVTVDWSIISDDKELDVLGAHLGPYCWPAAIKMIESGILPMDEICTHQLPLTEFQKGLDLVASGKESVKVSLIPA</sequence>
<dbReference type="InterPro" id="IPR036291">
    <property type="entry name" value="NAD(P)-bd_dom_sf"/>
</dbReference>
<dbReference type="SUPFAM" id="SSF50129">
    <property type="entry name" value="GroES-like"/>
    <property type="match status" value="1"/>
</dbReference>
<dbReference type="EMBL" id="AP027452">
    <property type="protein sequence ID" value="BDY31865.1"/>
    <property type="molecule type" value="Genomic_DNA"/>
</dbReference>
<dbReference type="AlphaFoldDB" id="A0AAI8U0H7"/>
<evidence type="ECO:0000313" key="6">
    <source>
        <dbReference type="EMBL" id="BDY31865.1"/>
    </source>
</evidence>
<accession>A0AAI8U0H7</accession>
<gene>
    <name evidence="6" type="primary">eltD_2</name>
    <name evidence="6" type="ORF">hbim_05823</name>
</gene>
<dbReference type="InterPro" id="IPR050129">
    <property type="entry name" value="Zn_alcohol_dh"/>
</dbReference>
<dbReference type="InterPro" id="IPR013149">
    <property type="entry name" value="ADH-like_C"/>
</dbReference>
<keyword evidence="2" id="KW-0479">Metal-binding</keyword>
<dbReference type="GO" id="GO:0046872">
    <property type="term" value="F:metal ion binding"/>
    <property type="evidence" value="ECO:0007669"/>
    <property type="project" value="UniProtKB-KW"/>
</dbReference>
<dbReference type="SMART" id="SM00829">
    <property type="entry name" value="PKS_ER"/>
    <property type="match status" value="1"/>
</dbReference>
<protein>
    <submittedName>
        <fullName evidence="6">Erythritol/L-threitol dehydrogenase</fullName>
        <ecNumber evidence="6">1.1.1.-</ecNumber>
    </submittedName>
</protein>
<dbReference type="PANTHER" id="PTHR43401">
    <property type="entry name" value="L-THREONINE 3-DEHYDROGENASE"/>
    <property type="match status" value="1"/>
</dbReference>
<dbReference type="EC" id="1.1.1.-" evidence="6"/>
<proteinExistence type="predicted"/>
<dbReference type="GO" id="GO:0016491">
    <property type="term" value="F:oxidoreductase activity"/>
    <property type="evidence" value="ECO:0007669"/>
    <property type="project" value="UniProtKB-KW"/>
</dbReference>
<dbReference type="InterPro" id="IPR020843">
    <property type="entry name" value="ER"/>
</dbReference>
<reference evidence="6" key="1">
    <citation type="submission" date="2023-03" db="EMBL/GenBank/DDBJ databases">
        <title>Draft genome sequence of a Mycolicibacterium mageritense strain H4_3_1 isolated from a hybrid biological-inorganic system reactor.</title>
        <authorList>
            <person name="Feng X."/>
            <person name="Kazama D."/>
            <person name="Sato K."/>
            <person name="Kobayashi H."/>
        </authorList>
    </citation>
    <scope>NUCLEOTIDE SEQUENCE</scope>
    <source>
        <strain evidence="6">H4_3_1</strain>
    </source>
</reference>
<evidence type="ECO:0000256" key="3">
    <source>
        <dbReference type="ARBA" id="ARBA00022833"/>
    </source>
</evidence>
<evidence type="ECO:0000256" key="2">
    <source>
        <dbReference type="ARBA" id="ARBA00022723"/>
    </source>
</evidence>
<evidence type="ECO:0000259" key="5">
    <source>
        <dbReference type="SMART" id="SM00829"/>
    </source>
</evidence>
<dbReference type="Pfam" id="PF08240">
    <property type="entry name" value="ADH_N"/>
    <property type="match status" value="1"/>
</dbReference>
<dbReference type="Proteomes" id="UP001241092">
    <property type="component" value="Chromosome"/>
</dbReference>
<dbReference type="Pfam" id="PF00107">
    <property type="entry name" value="ADH_zinc_N"/>
    <property type="match status" value="1"/>
</dbReference>
<name>A0AAI8U0H7_MYCME</name>
<evidence type="ECO:0000256" key="4">
    <source>
        <dbReference type="ARBA" id="ARBA00023002"/>
    </source>
</evidence>
<dbReference type="PANTHER" id="PTHR43401:SF2">
    <property type="entry name" value="L-THREONINE 3-DEHYDROGENASE"/>
    <property type="match status" value="1"/>
</dbReference>
<feature type="domain" description="Enoyl reductase (ER)" evidence="5">
    <location>
        <begin position="83"/>
        <end position="426"/>
    </location>
</feature>
<organism evidence="6 7">
    <name type="scientific">Mycolicibacterium mageritense</name>
    <name type="common">Mycobacterium mageritense</name>
    <dbReference type="NCBI Taxonomy" id="53462"/>
    <lineage>
        <taxon>Bacteria</taxon>
        <taxon>Bacillati</taxon>
        <taxon>Actinomycetota</taxon>
        <taxon>Actinomycetes</taxon>
        <taxon>Mycobacteriales</taxon>
        <taxon>Mycobacteriaceae</taxon>
        <taxon>Mycolicibacterium</taxon>
    </lineage>
</organism>
<dbReference type="Gene3D" id="3.90.180.10">
    <property type="entry name" value="Medium-chain alcohol dehydrogenases, catalytic domain"/>
    <property type="match status" value="1"/>
</dbReference>
<dbReference type="SUPFAM" id="SSF51735">
    <property type="entry name" value="NAD(P)-binding Rossmann-fold domains"/>
    <property type="match status" value="1"/>
</dbReference>
<comment type="cofactor">
    <cofactor evidence="1">
        <name>Zn(2+)</name>
        <dbReference type="ChEBI" id="CHEBI:29105"/>
    </cofactor>
</comment>
<dbReference type="InterPro" id="IPR011032">
    <property type="entry name" value="GroES-like_sf"/>
</dbReference>
<evidence type="ECO:0000313" key="7">
    <source>
        <dbReference type="Proteomes" id="UP001241092"/>
    </source>
</evidence>
<evidence type="ECO:0000256" key="1">
    <source>
        <dbReference type="ARBA" id="ARBA00001947"/>
    </source>
</evidence>